<evidence type="ECO:0000313" key="2">
    <source>
        <dbReference type="EMBL" id="PPJ68652.1"/>
    </source>
</evidence>
<evidence type="ECO:0000259" key="1">
    <source>
        <dbReference type="PROSITE" id="PS50830"/>
    </source>
</evidence>
<dbReference type="InterPro" id="IPR016071">
    <property type="entry name" value="Staphylococal_nuclease_OB-fold"/>
</dbReference>
<dbReference type="EMBL" id="PGWX01000622">
    <property type="protein sequence ID" value="PPJ68652.1"/>
    <property type="molecule type" value="Genomic_DNA"/>
</dbReference>
<dbReference type="Proteomes" id="UP000238153">
    <property type="component" value="Unassembled WGS sequence"/>
</dbReference>
<name>A0A7Z1SBC2_STAHA</name>
<dbReference type="Pfam" id="PF00565">
    <property type="entry name" value="SNase"/>
    <property type="match status" value="1"/>
</dbReference>
<accession>A0A7Z1SBC2</accession>
<comment type="caution">
    <text evidence="2">The sequence shown here is derived from an EMBL/GenBank/DDBJ whole genome shotgun (WGS) entry which is preliminary data.</text>
</comment>
<protein>
    <submittedName>
        <fullName evidence="2">Nuclease</fullName>
    </submittedName>
</protein>
<dbReference type="AlphaFoldDB" id="A0A7Z1SBC2"/>
<organism evidence="2 3">
    <name type="scientific">Staphylococcus haemolyticus</name>
    <dbReference type="NCBI Taxonomy" id="1283"/>
    <lineage>
        <taxon>Bacteria</taxon>
        <taxon>Bacillati</taxon>
        <taxon>Bacillota</taxon>
        <taxon>Bacilli</taxon>
        <taxon>Bacillales</taxon>
        <taxon>Staphylococcaceae</taxon>
        <taxon>Staphylococcus</taxon>
    </lineage>
</organism>
<dbReference type="Gene3D" id="2.40.50.90">
    <property type="match status" value="1"/>
</dbReference>
<evidence type="ECO:0000313" key="3">
    <source>
        <dbReference type="Proteomes" id="UP000238153"/>
    </source>
</evidence>
<feature type="domain" description="TNase-like" evidence="1">
    <location>
        <begin position="11"/>
        <end position="99"/>
    </location>
</feature>
<sequence>FCHTGGGTNCVVDGDTAWIDGEKVRIADIDAPETHPPRCPSEADLGERATIRLAELINSGPFEQLMADRDRDRYGRKLRILARNGKWLGRQLVCEGLARPWEGRRQPWC</sequence>
<gene>
    <name evidence="2" type="ORF">CV019_15160</name>
</gene>
<feature type="non-terminal residue" evidence="2">
    <location>
        <position position="1"/>
    </location>
</feature>
<dbReference type="SUPFAM" id="SSF50199">
    <property type="entry name" value="Staphylococcal nuclease"/>
    <property type="match status" value="1"/>
</dbReference>
<proteinExistence type="predicted"/>
<dbReference type="PROSITE" id="PS50830">
    <property type="entry name" value="TNASE_3"/>
    <property type="match status" value="1"/>
</dbReference>
<reference evidence="2 3" key="1">
    <citation type="submission" date="2017-11" db="EMBL/GenBank/DDBJ databases">
        <authorList>
            <person name="Founou R.C."/>
            <person name="Founou L."/>
            <person name="Allam M."/>
            <person name="Ismail A."/>
            <person name="Essack S.Y."/>
        </authorList>
    </citation>
    <scope>NUCLEOTIDE SEQUENCE [LARGE SCALE GENOMIC DNA]</scope>
    <source>
        <strain evidence="2 3">G811N2B1</strain>
    </source>
</reference>
<dbReference type="InterPro" id="IPR035437">
    <property type="entry name" value="SNase_OB-fold_sf"/>
</dbReference>